<evidence type="ECO:0000313" key="1">
    <source>
        <dbReference type="EMBL" id="KKK90802.1"/>
    </source>
</evidence>
<dbReference type="EMBL" id="LAZR01048932">
    <property type="protein sequence ID" value="KKK90802.1"/>
    <property type="molecule type" value="Genomic_DNA"/>
</dbReference>
<evidence type="ECO:0008006" key="2">
    <source>
        <dbReference type="Google" id="ProtNLM"/>
    </source>
</evidence>
<proteinExistence type="predicted"/>
<accession>A0A0F8ZAF2</accession>
<gene>
    <name evidence="1" type="ORF">LCGC14_2719330</name>
</gene>
<feature type="non-terminal residue" evidence="1">
    <location>
        <position position="1"/>
    </location>
</feature>
<name>A0A0F8ZAF2_9ZZZZ</name>
<comment type="caution">
    <text evidence="1">The sequence shown here is derived from an EMBL/GenBank/DDBJ whole genome shotgun (WGS) entry which is preliminary data.</text>
</comment>
<sequence>REIAATGGTVIATANPGCMAQLEAGLRRHRLPGRVVHVVELLDEAYRRSGEAV</sequence>
<protein>
    <recommendedName>
        <fullName evidence="2">Cysteine-rich domain-containing protein</fullName>
    </recommendedName>
</protein>
<reference evidence="1" key="1">
    <citation type="journal article" date="2015" name="Nature">
        <title>Complex archaea that bridge the gap between prokaryotes and eukaryotes.</title>
        <authorList>
            <person name="Spang A."/>
            <person name="Saw J.H."/>
            <person name="Jorgensen S.L."/>
            <person name="Zaremba-Niedzwiedzka K."/>
            <person name="Martijn J."/>
            <person name="Lind A.E."/>
            <person name="van Eijk R."/>
            <person name="Schleper C."/>
            <person name="Guy L."/>
            <person name="Ettema T.J."/>
        </authorList>
    </citation>
    <scope>NUCLEOTIDE SEQUENCE</scope>
</reference>
<organism evidence="1">
    <name type="scientific">marine sediment metagenome</name>
    <dbReference type="NCBI Taxonomy" id="412755"/>
    <lineage>
        <taxon>unclassified sequences</taxon>
        <taxon>metagenomes</taxon>
        <taxon>ecological metagenomes</taxon>
    </lineage>
</organism>
<dbReference type="AlphaFoldDB" id="A0A0F8ZAF2"/>